<feature type="domain" description="tRNA synthetases class I (E and Q) anti-codon binding" evidence="13">
    <location>
        <begin position="487"/>
        <end position="549"/>
    </location>
</feature>
<organism evidence="14 15">
    <name type="scientific">Candidatus Bilamarchaeum dharawalense</name>
    <dbReference type="NCBI Taxonomy" id="2885759"/>
    <lineage>
        <taxon>Archaea</taxon>
        <taxon>Candidatus Micrarchaeota</taxon>
        <taxon>Candidatus Micrarchaeia</taxon>
        <taxon>Candidatus Anstonellales</taxon>
        <taxon>Candidatus Bilamarchaeaceae</taxon>
        <taxon>Candidatus Bilamarchaeum</taxon>
    </lineage>
</organism>
<feature type="domain" description="Glutamyl/glutaminyl-tRNA synthetase class Ib catalytic" evidence="11">
    <location>
        <begin position="91"/>
        <end position="395"/>
    </location>
</feature>
<dbReference type="InterPro" id="IPR049437">
    <property type="entry name" value="tRNA-synt_1c_C2"/>
</dbReference>
<feature type="domain" description="Glutamyl/glutaminyl-tRNA synthetase class Ib anti-codon binding" evidence="12">
    <location>
        <begin position="399"/>
        <end position="474"/>
    </location>
</feature>
<evidence type="ECO:0000256" key="2">
    <source>
        <dbReference type="ARBA" id="ARBA00008927"/>
    </source>
</evidence>
<dbReference type="InterPro" id="IPR000924">
    <property type="entry name" value="Glu/Gln-tRNA-synth"/>
</dbReference>
<dbReference type="InterPro" id="IPR020056">
    <property type="entry name" value="Rbsml_bL25/Gln-tRNA_synth_N"/>
</dbReference>
<dbReference type="GO" id="GO:0043604">
    <property type="term" value="P:amide biosynthetic process"/>
    <property type="evidence" value="ECO:0007669"/>
    <property type="project" value="TreeGrafter"/>
</dbReference>
<dbReference type="EC" id="6.1.1.17" evidence="10"/>
<evidence type="ECO:0000313" key="15">
    <source>
        <dbReference type="Proteomes" id="UP000789941"/>
    </source>
</evidence>
<dbReference type="SUPFAM" id="SSF52374">
    <property type="entry name" value="Nucleotidylyl transferase"/>
    <property type="match status" value="1"/>
</dbReference>
<keyword evidence="8 10" id="KW-0030">Aminoacyl-tRNA synthetase</keyword>
<dbReference type="InterPro" id="IPR001412">
    <property type="entry name" value="aa-tRNA-synth_I_CS"/>
</dbReference>
<dbReference type="InterPro" id="IPR020058">
    <property type="entry name" value="Glu/Gln-tRNA-synth_Ib_cat-dom"/>
</dbReference>
<dbReference type="PROSITE" id="PS00178">
    <property type="entry name" value="AA_TRNA_LIGASE_I"/>
    <property type="match status" value="1"/>
</dbReference>
<keyword evidence="3 10" id="KW-0963">Cytoplasm</keyword>
<reference evidence="14 15" key="1">
    <citation type="submission" date="2019-08" db="EMBL/GenBank/DDBJ databases">
        <authorList>
            <person name="Vazquez-Campos X."/>
        </authorList>
    </citation>
    <scope>NUCLEOTIDE SEQUENCE [LARGE SCALE GENOMIC DNA]</scope>
    <source>
        <strain evidence="14">LFW-283_2</strain>
    </source>
</reference>
<dbReference type="Gene3D" id="2.40.240.10">
    <property type="entry name" value="Ribosomal Protein L25, Chain P"/>
    <property type="match status" value="1"/>
</dbReference>
<dbReference type="InterPro" id="IPR050132">
    <property type="entry name" value="Gln/Glu-tRNA_Ligase"/>
</dbReference>
<dbReference type="HAMAP" id="MF_02076">
    <property type="entry name" value="Glu_tRNA_synth_type2"/>
    <property type="match status" value="1"/>
</dbReference>
<keyword evidence="6 10" id="KW-0067">ATP-binding</keyword>
<evidence type="ECO:0000256" key="3">
    <source>
        <dbReference type="ARBA" id="ARBA00022490"/>
    </source>
</evidence>
<dbReference type="EMBL" id="CABMJJ010000001">
    <property type="protein sequence ID" value="VVC02454.1"/>
    <property type="molecule type" value="Genomic_DNA"/>
</dbReference>
<dbReference type="GO" id="GO:0005829">
    <property type="term" value="C:cytosol"/>
    <property type="evidence" value="ECO:0007669"/>
    <property type="project" value="TreeGrafter"/>
</dbReference>
<accession>A0A5E4LK75</accession>
<dbReference type="InterPro" id="IPR011035">
    <property type="entry name" value="Ribosomal_bL25/Gln-tRNA_synth"/>
</dbReference>
<evidence type="ECO:0000259" key="11">
    <source>
        <dbReference type="Pfam" id="PF00749"/>
    </source>
</evidence>
<keyword evidence="5 10" id="KW-0547">Nucleotide-binding</keyword>
<dbReference type="Pfam" id="PF00749">
    <property type="entry name" value="tRNA-synt_1c"/>
    <property type="match status" value="1"/>
</dbReference>
<dbReference type="NCBIfam" id="TIGR00463">
    <property type="entry name" value="gltX_arch"/>
    <property type="match status" value="1"/>
</dbReference>
<dbReference type="PRINTS" id="PR00987">
    <property type="entry name" value="TRNASYNTHGLU"/>
</dbReference>
<sequence>MSLNSVIRKYVLKNAFDYGTANAGAVVGKVIAEYPDCKNDMKKTMQVIKDEITRTSKMSKSEIENEMNHFEYVEKKEEKKGIEVEGAEDGKVVVRYPPEPNGWPHIGHAKAFCLSWSIARKYNGKVILRWDDTNPEAEKPEFIDAIKNGVRWVGLDWDEEKYCSDYLPQMYELCEKLLKQCDAYFCTCTQEKISKGREDKVRCECGLNHQNENLKGWQQMLDGSIPEGGGIIRMRGDMWSDNTVMRDPTLFRIITTPHYRQGKKYRVWPTYDFQGAVMDSILDITHPIRSKEYELRDELYVYLLKKLGLHVPQMISISRLAIKNAPISKRLLRPLVEGGKLWGWDDPRLPSLAGLKRRGILPAAIREFVLSFGISKVESEPGWESLLAENRKLLDPDSPHYFFVPNPVKLIIENLEEKQIELKLHPKKNLGSRPIQVTKTVYVPESDVKQIKEGEVFRLKDLCNVKLTKKGEVLTGQVMHDEMVEKKIQWVSEDYLTCEVYTPKDLLNAKGEFDEKSLEVVKGYCEANCAGLMPDTMIQFERFGFCRLDEMPSMVQCAKPGPLRNSQATPLKFIFTC</sequence>
<protein>
    <recommendedName>
        <fullName evidence="10">Glutamate--tRNA ligase</fullName>
        <ecNumber evidence="10">6.1.1.17</ecNumber>
    </recommendedName>
    <alternativeName>
        <fullName evidence="10">Glutamyl-tRNA synthetase</fullName>
        <shortName evidence="10">GluRS</shortName>
    </alternativeName>
</protein>
<evidence type="ECO:0000313" key="14">
    <source>
        <dbReference type="EMBL" id="VVC02454.1"/>
    </source>
</evidence>
<comment type="similarity">
    <text evidence="2 10">Belongs to the class-I aminoacyl-tRNA synthetase family. Glutamate--tRNA ligase type 2 subfamily.</text>
</comment>
<evidence type="ECO:0000256" key="6">
    <source>
        <dbReference type="ARBA" id="ARBA00022840"/>
    </source>
</evidence>
<dbReference type="AlphaFoldDB" id="A0A5E4LK75"/>
<dbReference type="GO" id="GO:0005524">
    <property type="term" value="F:ATP binding"/>
    <property type="evidence" value="ECO:0007669"/>
    <property type="project" value="UniProtKB-UniRule"/>
</dbReference>
<name>A0A5E4LK75_9ARCH</name>
<dbReference type="PANTHER" id="PTHR43097:SF5">
    <property type="entry name" value="GLUTAMATE--TRNA LIGASE"/>
    <property type="match status" value="1"/>
</dbReference>
<evidence type="ECO:0000256" key="10">
    <source>
        <dbReference type="HAMAP-Rule" id="MF_02076"/>
    </source>
</evidence>
<dbReference type="Proteomes" id="UP000789941">
    <property type="component" value="Unassembled WGS sequence"/>
</dbReference>
<evidence type="ECO:0000256" key="5">
    <source>
        <dbReference type="ARBA" id="ARBA00022741"/>
    </source>
</evidence>
<comment type="subcellular location">
    <subcellularLocation>
        <location evidence="1 10">Cytoplasm</location>
    </subcellularLocation>
</comment>
<keyword evidence="7 10" id="KW-0648">Protein biosynthesis</keyword>
<evidence type="ECO:0000259" key="13">
    <source>
        <dbReference type="Pfam" id="PF20974"/>
    </source>
</evidence>
<evidence type="ECO:0000256" key="9">
    <source>
        <dbReference type="ARBA" id="ARBA00048351"/>
    </source>
</evidence>
<proteinExistence type="inferred from homology"/>
<dbReference type="GO" id="GO:0004818">
    <property type="term" value="F:glutamate-tRNA ligase activity"/>
    <property type="evidence" value="ECO:0007669"/>
    <property type="project" value="UniProtKB-UniRule"/>
</dbReference>
<dbReference type="Gene3D" id="2.40.240.100">
    <property type="match status" value="1"/>
</dbReference>
<dbReference type="InterPro" id="IPR020059">
    <property type="entry name" value="Glu/Gln-tRNA-synth_Ib_codon-bd"/>
</dbReference>
<evidence type="ECO:0000256" key="1">
    <source>
        <dbReference type="ARBA" id="ARBA00004496"/>
    </source>
</evidence>
<comment type="function">
    <text evidence="10">Catalyzes the attachment of glutamate to tRNA(Glu) in a two-step reaction: glutamate is first activated by ATP to form Glu-AMP and then transferred to the acceptor end of tRNA(Glu).</text>
</comment>
<evidence type="ECO:0000256" key="4">
    <source>
        <dbReference type="ARBA" id="ARBA00022598"/>
    </source>
</evidence>
<dbReference type="GO" id="GO:0006424">
    <property type="term" value="P:glutamyl-tRNA aminoacylation"/>
    <property type="evidence" value="ECO:0007669"/>
    <property type="project" value="UniProtKB-UniRule"/>
</dbReference>
<dbReference type="InterPro" id="IPR004526">
    <property type="entry name" value="Glu-tRNA-synth_arc/euk"/>
</dbReference>
<evidence type="ECO:0000256" key="7">
    <source>
        <dbReference type="ARBA" id="ARBA00022917"/>
    </source>
</evidence>
<dbReference type="Pfam" id="PF03950">
    <property type="entry name" value="tRNA-synt_1c_C"/>
    <property type="match status" value="1"/>
</dbReference>
<keyword evidence="4 10" id="KW-0436">Ligase</keyword>
<evidence type="ECO:0000259" key="12">
    <source>
        <dbReference type="Pfam" id="PF03950"/>
    </source>
</evidence>
<dbReference type="Pfam" id="PF20974">
    <property type="entry name" value="tRNA-synt_1c_C2"/>
    <property type="match status" value="1"/>
</dbReference>
<dbReference type="PANTHER" id="PTHR43097">
    <property type="entry name" value="GLUTAMINE-TRNA LIGASE"/>
    <property type="match status" value="1"/>
</dbReference>
<gene>
    <name evidence="10 14" type="primary">gltX</name>
    <name evidence="14" type="ORF">LFW2832_00006</name>
</gene>
<evidence type="ECO:0000256" key="8">
    <source>
        <dbReference type="ARBA" id="ARBA00023146"/>
    </source>
</evidence>
<dbReference type="GO" id="GO:0032991">
    <property type="term" value="C:protein-containing complex"/>
    <property type="evidence" value="ECO:0007669"/>
    <property type="project" value="UniProtKB-ARBA"/>
</dbReference>
<comment type="catalytic activity">
    <reaction evidence="9 10">
        <text>tRNA(Glu) + L-glutamate + ATP = L-glutamyl-tRNA(Glu) + AMP + diphosphate</text>
        <dbReference type="Rhea" id="RHEA:23540"/>
        <dbReference type="Rhea" id="RHEA-COMP:9663"/>
        <dbReference type="Rhea" id="RHEA-COMP:9680"/>
        <dbReference type="ChEBI" id="CHEBI:29985"/>
        <dbReference type="ChEBI" id="CHEBI:30616"/>
        <dbReference type="ChEBI" id="CHEBI:33019"/>
        <dbReference type="ChEBI" id="CHEBI:78442"/>
        <dbReference type="ChEBI" id="CHEBI:78520"/>
        <dbReference type="ChEBI" id="CHEBI:456215"/>
        <dbReference type="EC" id="6.1.1.17"/>
    </reaction>
</comment>
<dbReference type="SUPFAM" id="SSF50715">
    <property type="entry name" value="Ribosomal protein L25-like"/>
    <property type="match status" value="1"/>
</dbReference>
<comment type="caution">
    <text evidence="14">The sequence shown here is derived from an EMBL/GenBank/DDBJ whole genome shotgun (WGS) entry which is preliminary data.</text>
</comment>
<dbReference type="InterPro" id="IPR014729">
    <property type="entry name" value="Rossmann-like_a/b/a_fold"/>
</dbReference>
<dbReference type="Gene3D" id="3.40.50.620">
    <property type="entry name" value="HUPs"/>
    <property type="match status" value="1"/>
</dbReference>
<feature type="short sequence motif" description="'HIGH' region" evidence="10">
    <location>
        <begin position="98"/>
        <end position="108"/>
    </location>
</feature>